<protein>
    <submittedName>
        <fullName evidence="5">Histidine kinase-like ATPase domain-containing protein</fullName>
    </submittedName>
</protein>
<dbReference type="EMBL" id="FZOF01000028">
    <property type="protein sequence ID" value="SNT46319.1"/>
    <property type="molecule type" value="Genomic_DNA"/>
</dbReference>
<dbReference type="InterPro" id="IPR036457">
    <property type="entry name" value="PPM-type-like_dom_sf"/>
</dbReference>
<dbReference type="PANTHER" id="PTHR35526">
    <property type="entry name" value="ANTI-SIGMA-F FACTOR RSBW-RELATED"/>
    <property type="match status" value="1"/>
</dbReference>
<keyword evidence="6" id="KW-1185">Reference proteome</keyword>
<keyword evidence="1" id="KW-0723">Serine/threonine-protein kinase</keyword>
<proteinExistence type="predicted"/>
<evidence type="ECO:0000256" key="1">
    <source>
        <dbReference type="ARBA" id="ARBA00022527"/>
    </source>
</evidence>
<sequence>MSGGRTVPPQGRTGHGRALAGMIVPRLPWGIGPVLLLCYLGAVCAVQLEASEGGLVRWSPYSAFAPLVAAALLPVRRTFVIGAATLGASVAIYGFAIHGVSVGGRTVVILAAALSFVLSVVLCRARLWLQRRQCAAAGACFPAEPAVTAAVHPSDHGSGTAPAAPDGLLVTALPGSAAVEVVGRCMPAREHSGPSAHWLDAIPLPGARVALVAGSVSAETGTAAGAAAAELRAAVRTLADIDLQPDELLTHLDDVLGRLRPAGTGVSAACLYAVYDPVSGRCSLAATGHPAPVVVSPEGAVTTIVLPPSQPLGQARPSSEATVVNLPAGSLLLVHTGTCLGGPAAEKVLRTLARTREDRPSLDTVCRTVLRALPEAERPCAAILAARTRTFDSGAVATWDLMPDPAAVSHARKHVAGKLAAWGLPDATQTTELIVSELVTNAIRHALPPFRLRLIRHDDGLTCEVSDSSSTTPHLRRARSLDENGRGLFIVAQLTQRWGCRHTEEGKTIWAEQPC</sequence>
<dbReference type="SUPFAM" id="SSF55874">
    <property type="entry name" value="ATPase domain of HSP90 chaperone/DNA topoisomerase II/histidine kinase"/>
    <property type="match status" value="1"/>
</dbReference>
<dbReference type="GO" id="GO:0004674">
    <property type="term" value="F:protein serine/threonine kinase activity"/>
    <property type="evidence" value="ECO:0007669"/>
    <property type="project" value="UniProtKB-KW"/>
</dbReference>
<evidence type="ECO:0000313" key="5">
    <source>
        <dbReference type="EMBL" id="SNT46319.1"/>
    </source>
</evidence>
<feature type="domain" description="Histidine kinase/HSP90-like ATPase" evidence="4">
    <location>
        <begin position="403"/>
        <end position="511"/>
    </location>
</feature>
<keyword evidence="2" id="KW-1133">Transmembrane helix</keyword>
<dbReference type="Gene3D" id="3.60.40.10">
    <property type="entry name" value="PPM-type phosphatase domain"/>
    <property type="match status" value="1"/>
</dbReference>
<dbReference type="PANTHER" id="PTHR35526:SF3">
    <property type="entry name" value="ANTI-SIGMA-F FACTOR RSBW"/>
    <property type="match status" value="1"/>
</dbReference>
<organism evidence="5 6">
    <name type="scientific">Actinacidiphila glaucinigra</name>
    <dbReference type="NCBI Taxonomy" id="235986"/>
    <lineage>
        <taxon>Bacteria</taxon>
        <taxon>Bacillati</taxon>
        <taxon>Actinomycetota</taxon>
        <taxon>Actinomycetes</taxon>
        <taxon>Kitasatosporales</taxon>
        <taxon>Streptomycetaceae</taxon>
        <taxon>Actinacidiphila</taxon>
    </lineage>
</organism>
<feature type="transmembrane region" description="Helical" evidence="2">
    <location>
        <begin position="106"/>
        <end position="123"/>
    </location>
</feature>
<feature type="transmembrane region" description="Helical" evidence="2">
    <location>
        <begin position="80"/>
        <end position="100"/>
    </location>
</feature>
<accession>A0A239MWT3</accession>
<name>A0A239MWT3_9ACTN</name>
<dbReference type="InterPro" id="IPR001932">
    <property type="entry name" value="PPM-type_phosphatase-like_dom"/>
</dbReference>
<evidence type="ECO:0000259" key="4">
    <source>
        <dbReference type="Pfam" id="PF13581"/>
    </source>
</evidence>
<evidence type="ECO:0000313" key="6">
    <source>
        <dbReference type="Proteomes" id="UP000198280"/>
    </source>
</evidence>
<feature type="domain" description="PPM-type phosphatase" evidence="3">
    <location>
        <begin position="206"/>
        <end position="375"/>
    </location>
</feature>
<dbReference type="Gene3D" id="3.30.565.10">
    <property type="entry name" value="Histidine kinase-like ATPase, C-terminal domain"/>
    <property type="match status" value="1"/>
</dbReference>
<dbReference type="CDD" id="cd16936">
    <property type="entry name" value="HATPase_RsbW-like"/>
    <property type="match status" value="1"/>
</dbReference>
<dbReference type="InterPro" id="IPR003594">
    <property type="entry name" value="HATPase_dom"/>
</dbReference>
<evidence type="ECO:0000256" key="2">
    <source>
        <dbReference type="SAM" id="Phobius"/>
    </source>
</evidence>
<keyword evidence="5" id="KW-0418">Kinase</keyword>
<dbReference type="RefSeq" id="WP_245939208.1">
    <property type="nucleotide sequence ID" value="NZ_FZOF01000028.1"/>
</dbReference>
<dbReference type="Pfam" id="PF13581">
    <property type="entry name" value="HATPase_c_2"/>
    <property type="match status" value="1"/>
</dbReference>
<dbReference type="Pfam" id="PF07228">
    <property type="entry name" value="SpoIIE"/>
    <property type="match status" value="1"/>
</dbReference>
<dbReference type="InterPro" id="IPR050267">
    <property type="entry name" value="Anti-sigma-factor_SerPK"/>
</dbReference>
<feature type="transmembrane region" description="Helical" evidence="2">
    <location>
        <begin position="27"/>
        <end position="48"/>
    </location>
</feature>
<dbReference type="Proteomes" id="UP000198280">
    <property type="component" value="Unassembled WGS sequence"/>
</dbReference>
<keyword evidence="5" id="KW-0808">Transferase</keyword>
<gene>
    <name evidence="5" type="ORF">SAMN05216252_1286</name>
</gene>
<evidence type="ECO:0000259" key="3">
    <source>
        <dbReference type="Pfam" id="PF07228"/>
    </source>
</evidence>
<dbReference type="FunFam" id="3.30.565.10:FF:000028">
    <property type="entry name" value="PAS sensor protein"/>
    <property type="match status" value="1"/>
</dbReference>
<feature type="transmembrane region" description="Helical" evidence="2">
    <location>
        <begin position="54"/>
        <end position="73"/>
    </location>
</feature>
<keyword evidence="2" id="KW-0472">Membrane</keyword>
<reference evidence="5 6" key="1">
    <citation type="submission" date="2017-06" db="EMBL/GenBank/DDBJ databases">
        <authorList>
            <person name="Kim H.J."/>
            <person name="Triplett B.A."/>
        </authorList>
    </citation>
    <scope>NUCLEOTIDE SEQUENCE [LARGE SCALE GENOMIC DNA]</scope>
    <source>
        <strain evidence="5 6">CGMCC 4.1858</strain>
    </source>
</reference>
<keyword evidence="2" id="KW-0812">Transmembrane</keyword>
<dbReference type="InterPro" id="IPR036890">
    <property type="entry name" value="HATPase_C_sf"/>
</dbReference>
<dbReference type="AlphaFoldDB" id="A0A239MWT3"/>